<dbReference type="Proteomes" id="UP000711488">
    <property type="component" value="Unassembled WGS sequence"/>
</dbReference>
<dbReference type="Gene3D" id="3.10.490.20">
    <property type="match status" value="2"/>
</dbReference>
<dbReference type="InterPro" id="IPR041228">
    <property type="entry name" value="Dynein_C"/>
</dbReference>
<dbReference type="GO" id="GO:0007018">
    <property type="term" value="P:microtubule-based movement"/>
    <property type="evidence" value="ECO:0007669"/>
    <property type="project" value="InterPro"/>
</dbReference>
<dbReference type="Pfam" id="PF18199">
    <property type="entry name" value="Dynein_C"/>
    <property type="match status" value="1"/>
</dbReference>
<dbReference type="GO" id="GO:0030286">
    <property type="term" value="C:dynein complex"/>
    <property type="evidence" value="ECO:0007669"/>
    <property type="project" value="InterPro"/>
</dbReference>
<name>A0A6A0GWV8_HYAAZ</name>
<reference evidence="2" key="2">
    <citation type="journal article" date="2018" name="Environ. Sci. Technol.">
        <title>The Toxicogenome of Hyalella azteca: A Model for Sediment Ecotoxicology and Evolutionary Toxicology.</title>
        <authorList>
            <person name="Poynton H.C."/>
            <person name="Hasenbein S."/>
            <person name="Benoit J.B."/>
            <person name="Sepulveda M.S."/>
            <person name="Poelchau M.F."/>
            <person name="Hughes D.S.T."/>
            <person name="Murali S.C."/>
            <person name="Chen S."/>
            <person name="Glastad K.M."/>
            <person name="Goodisman M.A.D."/>
            <person name="Werren J.H."/>
            <person name="Vineis J.H."/>
            <person name="Bowen J.L."/>
            <person name="Friedrich M."/>
            <person name="Jones J."/>
            <person name="Robertson H.M."/>
            <person name="Feyereisen R."/>
            <person name="Mechler-Hickson A."/>
            <person name="Mathers N."/>
            <person name="Lee C.E."/>
            <person name="Colbourne J.K."/>
            <person name="Biales A."/>
            <person name="Johnston J.S."/>
            <person name="Wellborn G.A."/>
            <person name="Rosendale A.J."/>
            <person name="Cridge A.G."/>
            <person name="Munoz-Torres M.C."/>
            <person name="Bain P.A."/>
            <person name="Manny A.R."/>
            <person name="Major K.M."/>
            <person name="Lambert F.N."/>
            <person name="Vulpe C.D."/>
            <person name="Tuck P."/>
            <person name="Blalock B.J."/>
            <person name="Lin Y.Y."/>
            <person name="Smith M.E."/>
            <person name="Ochoa-Acuna H."/>
            <person name="Chen M.M."/>
            <person name="Childers C.P."/>
            <person name="Qu J."/>
            <person name="Dugan S."/>
            <person name="Lee S.L."/>
            <person name="Chao H."/>
            <person name="Dinh H."/>
            <person name="Han Y."/>
            <person name="Doddapaneni H."/>
            <person name="Worley K.C."/>
            <person name="Muzny D.M."/>
            <person name="Gibbs R.A."/>
            <person name="Richards S."/>
        </authorList>
    </citation>
    <scope>NUCLEOTIDE SEQUENCE</scope>
    <source>
        <strain evidence="2">HAZT.00-mixed</strain>
        <tissue evidence="2">Whole organism</tissue>
    </source>
</reference>
<dbReference type="Gene3D" id="1.20.1270.280">
    <property type="match status" value="1"/>
</dbReference>
<reference evidence="2" key="1">
    <citation type="submission" date="2014-08" db="EMBL/GenBank/DDBJ databases">
        <authorList>
            <person name="Murali S."/>
            <person name="Richards S."/>
            <person name="Bandaranaike D."/>
            <person name="Bellair M."/>
            <person name="Blankenburg K."/>
            <person name="Chao H."/>
            <person name="Dinh H."/>
            <person name="Doddapaneni H."/>
            <person name="Dugan-Rocha S."/>
            <person name="Elkadiri S."/>
            <person name="Gnanaolivu R."/>
            <person name="Hughes D."/>
            <person name="Lee S."/>
            <person name="Li M."/>
            <person name="Ming W."/>
            <person name="Munidasa M."/>
            <person name="Muniz J."/>
            <person name="Nguyen L."/>
            <person name="Osuji N."/>
            <person name="Pu L.-L."/>
            <person name="Puazo M."/>
            <person name="Skinner E."/>
            <person name="Qu C."/>
            <person name="Quiroz J."/>
            <person name="Raj R."/>
            <person name="Weissenberger G."/>
            <person name="Xin Y."/>
            <person name="Zou X."/>
            <person name="Han Y."/>
            <person name="Worley K."/>
            <person name="Muzny D."/>
            <person name="Gibbs R."/>
        </authorList>
    </citation>
    <scope>NUCLEOTIDE SEQUENCE</scope>
    <source>
        <strain evidence="2">HAZT.00-mixed</strain>
        <tissue evidence="2">Whole organism</tissue>
    </source>
</reference>
<sequence>MRSIRTGRVPQLWLAKSYPTLKSLGFYIEDLCERLSFLQSWFTDGMPRVFWLSGFFFTQSFLTAVLQNHARTHGVSIDQLEFSFTILKEAPQADVSTGAVINGLFLEGARWCPELQRLEEALPRKLHDTLPPVWLQPVERASTSTSATYSCPVYKTSGRRGELTTTGHSTNYILSVWLQPVERASTSTSATYSCPVYKTSGRRGELTTTGHSTNYILSVDLPTALPPEHWVLRGVALLCSLAD</sequence>
<evidence type="ECO:0000313" key="2">
    <source>
        <dbReference type="EMBL" id="KAA0191408.1"/>
    </source>
</evidence>
<dbReference type="InterPro" id="IPR043160">
    <property type="entry name" value="Dynein_C_barrel"/>
</dbReference>
<organism evidence="2">
    <name type="scientific">Hyalella azteca</name>
    <name type="common">Amphipod</name>
    <dbReference type="NCBI Taxonomy" id="294128"/>
    <lineage>
        <taxon>Eukaryota</taxon>
        <taxon>Metazoa</taxon>
        <taxon>Ecdysozoa</taxon>
        <taxon>Arthropoda</taxon>
        <taxon>Crustacea</taxon>
        <taxon>Multicrustacea</taxon>
        <taxon>Malacostraca</taxon>
        <taxon>Eumalacostraca</taxon>
        <taxon>Peracarida</taxon>
        <taxon>Amphipoda</taxon>
        <taxon>Senticaudata</taxon>
        <taxon>Talitrida</taxon>
        <taxon>Talitroidea</taxon>
        <taxon>Hyalellidae</taxon>
        <taxon>Hyalella</taxon>
    </lineage>
</organism>
<gene>
    <name evidence="2" type="ORF">HAZT_HAZT007384</name>
</gene>
<dbReference type="PANTHER" id="PTHR46961">
    <property type="entry name" value="DYNEIN HEAVY CHAIN 1, AXONEMAL-LIKE PROTEIN"/>
    <property type="match status" value="1"/>
</dbReference>
<dbReference type="AlphaFoldDB" id="A0A6A0GWV8"/>
<protein>
    <recommendedName>
        <fullName evidence="1">Dynein heavy chain C-terminal domain-containing protein</fullName>
    </recommendedName>
</protein>
<proteinExistence type="predicted"/>
<reference evidence="2" key="3">
    <citation type="submission" date="2019-06" db="EMBL/GenBank/DDBJ databases">
        <authorList>
            <person name="Poynton C."/>
            <person name="Hasenbein S."/>
            <person name="Benoit J.B."/>
            <person name="Sepulveda M.S."/>
            <person name="Poelchau M.F."/>
            <person name="Murali S.C."/>
            <person name="Chen S."/>
            <person name="Glastad K.M."/>
            <person name="Werren J.H."/>
            <person name="Vineis J.H."/>
            <person name="Bowen J.L."/>
            <person name="Friedrich M."/>
            <person name="Jones J."/>
            <person name="Robertson H.M."/>
            <person name="Feyereisen R."/>
            <person name="Mechler-Hickson A."/>
            <person name="Mathers N."/>
            <person name="Lee C.E."/>
            <person name="Colbourne J.K."/>
            <person name="Biales A."/>
            <person name="Johnston J.S."/>
            <person name="Wellborn G.A."/>
            <person name="Rosendale A.J."/>
            <person name="Cridge A.G."/>
            <person name="Munoz-Torres M.C."/>
            <person name="Bain P.A."/>
            <person name="Manny A.R."/>
            <person name="Major K.M."/>
            <person name="Lambert F.N."/>
            <person name="Vulpe C.D."/>
            <person name="Tuck P."/>
            <person name="Blalock B.J."/>
            <person name="Lin Y.-Y."/>
            <person name="Smith M.E."/>
            <person name="Ochoa-Acuna H."/>
            <person name="Chen M.-J.M."/>
            <person name="Childers C.P."/>
            <person name="Qu J."/>
            <person name="Dugan S."/>
            <person name="Lee S.L."/>
            <person name="Chao H."/>
            <person name="Dinh H."/>
            <person name="Han Y."/>
            <person name="Doddapaneni H."/>
            <person name="Worley K.C."/>
            <person name="Muzny D.M."/>
            <person name="Gibbs R.A."/>
            <person name="Richards S."/>
        </authorList>
    </citation>
    <scope>NUCLEOTIDE SEQUENCE</scope>
    <source>
        <strain evidence="2">HAZT.00-mixed</strain>
        <tissue evidence="2">Whole organism</tissue>
    </source>
</reference>
<dbReference type="GO" id="GO:0045505">
    <property type="term" value="F:dynein intermediate chain binding"/>
    <property type="evidence" value="ECO:0007669"/>
    <property type="project" value="InterPro"/>
</dbReference>
<comment type="caution">
    <text evidence="2">The sequence shown here is derived from an EMBL/GenBank/DDBJ whole genome shotgun (WGS) entry which is preliminary data.</text>
</comment>
<feature type="domain" description="Dynein heavy chain C-terminal" evidence="1">
    <location>
        <begin position="2"/>
        <end position="179"/>
    </location>
</feature>
<dbReference type="EMBL" id="JQDR03012328">
    <property type="protein sequence ID" value="KAA0191408.1"/>
    <property type="molecule type" value="Genomic_DNA"/>
</dbReference>
<accession>A0A6A0GWV8</accession>
<dbReference type="PANTHER" id="PTHR46961:SF8">
    <property type="entry name" value="DYNEIN AXONEMAL HEAVY CHAIN 7"/>
    <property type="match status" value="1"/>
</dbReference>
<evidence type="ECO:0000259" key="1">
    <source>
        <dbReference type="Pfam" id="PF18199"/>
    </source>
</evidence>
<dbReference type="FunFam" id="3.10.490.20:FF:000001">
    <property type="entry name" value="dynein heavy chain 7, axonemal"/>
    <property type="match status" value="1"/>
</dbReference>
<dbReference type="GO" id="GO:0051959">
    <property type="term" value="F:dynein light intermediate chain binding"/>
    <property type="evidence" value="ECO:0007669"/>
    <property type="project" value="InterPro"/>
</dbReference>
<dbReference type="InterPro" id="IPR026983">
    <property type="entry name" value="DHC"/>
</dbReference>